<keyword evidence="4" id="KW-0547">Nucleotide-binding</keyword>
<evidence type="ECO:0000256" key="2">
    <source>
        <dbReference type="ARBA" id="ARBA00022475"/>
    </source>
</evidence>
<evidence type="ECO:0000313" key="11">
    <source>
        <dbReference type="Proteomes" id="UP000178869"/>
    </source>
</evidence>
<keyword evidence="3" id="KW-0410">Iron transport</keyword>
<keyword evidence="7" id="KW-0406">Ion transport</keyword>
<dbReference type="InterPro" id="IPR027417">
    <property type="entry name" value="P-loop_NTPase"/>
</dbReference>
<keyword evidence="1" id="KW-0813">Transport</keyword>
<evidence type="ECO:0000259" key="9">
    <source>
        <dbReference type="PROSITE" id="PS50893"/>
    </source>
</evidence>
<evidence type="ECO:0000256" key="8">
    <source>
        <dbReference type="ARBA" id="ARBA00023136"/>
    </source>
</evidence>
<proteinExistence type="predicted"/>
<dbReference type="Proteomes" id="UP000178869">
    <property type="component" value="Unassembled WGS sequence"/>
</dbReference>
<dbReference type="InterPro" id="IPR015853">
    <property type="entry name" value="ABC_transpr_FbpC"/>
</dbReference>
<evidence type="ECO:0000256" key="3">
    <source>
        <dbReference type="ARBA" id="ARBA00022496"/>
    </source>
</evidence>
<gene>
    <name evidence="10" type="ORF">A2828_02670</name>
</gene>
<dbReference type="PROSITE" id="PS50893">
    <property type="entry name" value="ABC_TRANSPORTER_2"/>
    <property type="match status" value="1"/>
</dbReference>
<dbReference type="EMBL" id="MHSR01000021">
    <property type="protein sequence ID" value="OHA46102.1"/>
    <property type="molecule type" value="Genomic_DNA"/>
</dbReference>
<dbReference type="SMART" id="SM00382">
    <property type="entry name" value="AAA"/>
    <property type="match status" value="1"/>
</dbReference>
<organism evidence="10 11">
    <name type="scientific">Candidatus Terrybacteria bacterium RIFCSPHIGHO2_01_FULL_43_35</name>
    <dbReference type="NCBI Taxonomy" id="1802361"/>
    <lineage>
        <taxon>Bacteria</taxon>
        <taxon>Candidatus Terryibacteriota</taxon>
    </lineage>
</organism>
<sequence>MNGNLLTIEHLTKRYGQVAALDDVSFAVQKGERFGVVGESGSGKTTLLRCILGITISDEGRVSLENKDITGVPVEHRGIGYVPQDFGLFPHLSVSENIAFGLRIQKISLQETRSRVETLLKAMQLSEELMSRKPRELSGGQQQRVALARALAVSPKLLLLDEPLSNLDEATKDEVLPYLRTLSDRFGTTAMFVIHTIQDALDLCDRIGVFHRGRLLQVATPHELVGKPTTPQVSRLLAGIRQNHTHSS</sequence>
<evidence type="ECO:0000256" key="1">
    <source>
        <dbReference type="ARBA" id="ARBA00022448"/>
    </source>
</evidence>
<keyword evidence="6" id="KW-0408">Iron</keyword>
<dbReference type="GO" id="GO:0016887">
    <property type="term" value="F:ATP hydrolysis activity"/>
    <property type="evidence" value="ECO:0007669"/>
    <property type="project" value="InterPro"/>
</dbReference>
<protein>
    <recommendedName>
        <fullName evidence="9">ABC transporter domain-containing protein</fullName>
    </recommendedName>
</protein>
<keyword evidence="2" id="KW-1003">Cell membrane</keyword>
<name>A0A1G2PEU0_9BACT</name>
<dbReference type="InterPro" id="IPR003439">
    <property type="entry name" value="ABC_transporter-like_ATP-bd"/>
</dbReference>
<dbReference type="GO" id="GO:0005524">
    <property type="term" value="F:ATP binding"/>
    <property type="evidence" value="ECO:0007669"/>
    <property type="project" value="UniProtKB-KW"/>
</dbReference>
<keyword evidence="5" id="KW-0067">ATP-binding</keyword>
<dbReference type="GO" id="GO:0015697">
    <property type="term" value="P:quaternary ammonium group transport"/>
    <property type="evidence" value="ECO:0007669"/>
    <property type="project" value="UniProtKB-ARBA"/>
</dbReference>
<dbReference type="FunFam" id="3.40.50.300:FF:000425">
    <property type="entry name" value="Probable ABC transporter, ATP-binding subunit"/>
    <property type="match status" value="1"/>
</dbReference>
<evidence type="ECO:0000256" key="7">
    <source>
        <dbReference type="ARBA" id="ARBA00023065"/>
    </source>
</evidence>
<dbReference type="PROSITE" id="PS00211">
    <property type="entry name" value="ABC_TRANSPORTER_1"/>
    <property type="match status" value="1"/>
</dbReference>
<keyword evidence="8" id="KW-0472">Membrane</keyword>
<comment type="caution">
    <text evidence="10">The sequence shown here is derived from an EMBL/GenBank/DDBJ whole genome shotgun (WGS) entry which is preliminary data.</text>
</comment>
<dbReference type="InterPro" id="IPR050093">
    <property type="entry name" value="ABC_SmlMolc_Importer"/>
</dbReference>
<evidence type="ECO:0000313" key="10">
    <source>
        <dbReference type="EMBL" id="OHA46102.1"/>
    </source>
</evidence>
<evidence type="ECO:0000256" key="5">
    <source>
        <dbReference type="ARBA" id="ARBA00022840"/>
    </source>
</evidence>
<accession>A0A1G2PEU0</accession>
<dbReference type="PANTHER" id="PTHR42781">
    <property type="entry name" value="SPERMIDINE/PUTRESCINE IMPORT ATP-BINDING PROTEIN POTA"/>
    <property type="match status" value="1"/>
</dbReference>
<dbReference type="PANTHER" id="PTHR42781:SF4">
    <property type="entry name" value="SPERMIDINE_PUTRESCINE IMPORT ATP-BINDING PROTEIN POTA"/>
    <property type="match status" value="1"/>
</dbReference>
<dbReference type="AlphaFoldDB" id="A0A1G2PEU0"/>
<evidence type="ECO:0000256" key="6">
    <source>
        <dbReference type="ARBA" id="ARBA00023004"/>
    </source>
</evidence>
<dbReference type="GO" id="GO:0015408">
    <property type="term" value="F:ABC-type ferric iron transporter activity"/>
    <property type="evidence" value="ECO:0007669"/>
    <property type="project" value="InterPro"/>
</dbReference>
<dbReference type="SUPFAM" id="SSF52540">
    <property type="entry name" value="P-loop containing nucleoside triphosphate hydrolases"/>
    <property type="match status" value="1"/>
</dbReference>
<dbReference type="InterPro" id="IPR017871">
    <property type="entry name" value="ABC_transporter-like_CS"/>
</dbReference>
<dbReference type="Pfam" id="PF00005">
    <property type="entry name" value="ABC_tran"/>
    <property type="match status" value="1"/>
</dbReference>
<dbReference type="InterPro" id="IPR003593">
    <property type="entry name" value="AAA+_ATPase"/>
</dbReference>
<evidence type="ECO:0000256" key="4">
    <source>
        <dbReference type="ARBA" id="ARBA00022741"/>
    </source>
</evidence>
<dbReference type="Gene3D" id="3.40.50.300">
    <property type="entry name" value="P-loop containing nucleotide triphosphate hydrolases"/>
    <property type="match status" value="1"/>
</dbReference>
<reference evidence="10 11" key="1">
    <citation type="journal article" date="2016" name="Nat. Commun.">
        <title>Thousands of microbial genomes shed light on interconnected biogeochemical processes in an aquifer system.</title>
        <authorList>
            <person name="Anantharaman K."/>
            <person name="Brown C.T."/>
            <person name="Hug L.A."/>
            <person name="Sharon I."/>
            <person name="Castelle C.J."/>
            <person name="Probst A.J."/>
            <person name="Thomas B.C."/>
            <person name="Singh A."/>
            <person name="Wilkins M.J."/>
            <person name="Karaoz U."/>
            <person name="Brodie E.L."/>
            <person name="Williams K.H."/>
            <person name="Hubbard S.S."/>
            <person name="Banfield J.F."/>
        </authorList>
    </citation>
    <scope>NUCLEOTIDE SEQUENCE [LARGE SCALE GENOMIC DNA]</scope>
</reference>
<dbReference type="CDD" id="cd03259">
    <property type="entry name" value="ABC_Carb_Solutes_like"/>
    <property type="match status" value="1"/>
</dbReference>
<feature type="domain" description="ABC transporter" evidence="9">
    <location>
        <begin position="6"/>
        <end position="237"/>
    </location>
</feature>
<dbReference type="GO" id="GO:0016020">
    <property type="term" value="C:membrane"/>
    <property type="evidence" value="ECO:0007669"/>
    <property type="project" value="InterPro"/>
</dbReference>